<evidence type="ECO:0000256" key="3">
    <source>
        <dbReference type="ARBA" id="ARBA00022540"/>
    </source>
</evidence>
<comment type="subunit">
    <text evidence="7">Component of the eukaryotic translation initiation factor 3 (eIF-3) complex.</text>
</comment>
<feature type="compositionally biased region" description="Low complexity" evidence="8">
    <location>
        <begin position="1121"/>
        <end position="1139"/>
    </location>
</feature>
<dbReference type="GO" id="GO:0003743">
    <property type="term" value="F:translation initiation factor activity"/>
    <property type="evidence" value="ECO:0007669"/>
    <property type="project" value="UniProtKB-UniRule"/>
</dbReference>
<evidence type="ECO:0000313" key="10">
    <source>
        <dbReference type="EMBL" id="JAT64695.1"/>
    </source>
</evidence>
<evidence type="ECO:0000256" key="1">
    <source>
        <dbReference type="ARBA" id="ARBA00004496"/>
    </source>
</evidence>
<dbReference type="FunFam" id="1.25.40.860:FF:000003">
    <property type="entry name" value="Eukaryotic translation initiation factor 3 subunit A"/>
    <property type="match status" value="1"/>
</dbReference>
<feature type="compositionally biased region" description="Basic and acidic residues" evidence="8">
    <location>
        <begin position="768"/>
        <end position="871"/>
    </location>
</feature>
<dbReference type="Gene3D" id="1.25.40.860">
    <property type="match status" value="2"/>
</dbReference>
<keyword evidence="6 7" id="KW-0175">Coiled coil</keyword>
<dbReference type="GO" id="GO:0001732">
    <property type="term" value="P:formation of cytoplasmic translation initiation complex"/>
    <property type="evidence" value="ECO:0007669"/>
    <property type="project" value="UniProtKB-UniRule"/>
</dbReference>
<dbReference type="SMART" id="SM00088">
    <property type="entry name" value="PINT"/>
    <property type="match status" value="1"/>
</dbReference>
<keyword evidence="3 7" id="KW-0396">Initiation factor</keyword>
<dbReference type="AlphaFoldDB" id="A0A1D1ZCX5"/>
<dbReference type="PANTHER" id="PTHR14005:SF0">
    <property type="entry name" value="EUKARYOTIC TRANSLATION INITIATION FACTOR 3 SUBUNIT A"/>
    <property type="match status" value="1"/>
</dbReference>
<feature type="region of interest" description="Disordered" evidence="8">
    <location>
        <begin position="768"/>
        <end position="1168"/>
    </location>
</feature>
<dbReference type="InterPro" id="IPR000717">
    <property type="entry name" value="PCI_dom"/>
</dbReference>
<dbReference type="GO" id="GO:0071541">
    <property type="term" value="C:eukaryotic translation initiation factor 3 complex, eIF3m"/>
    <property type="evidence" value="ECO:0007669"/>
    <property type="project" value="TreeGrafter"/>
</dbReference>
<evidence type="ECO:0000256" key="4">
    <source>
        <dbReference type="ARBA" id="ARBA00022884"/>
    </source>
</evidence>
<dbReference type="HAMAP" id="MF_03000">
    <property type="entry name" value="eIF3a"/>
    <property type="match status" value="1"/>
</dbReference>
<feature type="coiled-coil region" evidence="7">
    <location>
        <begin position="660"/>
        <end position="694"/>
    </location>
</feature>
<dbReference type="GO" id="GO:0033290">
    <property type="term" value="C:eukaryotic 48S preinitiation complex"/>
    <property type="evidence" value="ECO:0007669"/>
    <property type="project" value="UniProtKB-UniRule"/>
</dbReference>
<evidence type="ECO:0000256" key="5">
    <source>
        <dbReference type="ARBA" id="ARBA00022917"/>
    </source>
</evidence>
<feature type="compositionally biased region" description="Basic and acidic residues" evidence="8">
    <location>
        <begin position="920"/>
        <end position="985"/>
    </location>
</feature>
<evidence type="ECO:0000256" key="8">
    <source>
        <dbReference type="SAM" id="MobiDB-lite"/>
    </source>
</evidence>
<dbReference type="FunFam" id="4.10.860.10:FF:000001">
    <property type="entry name" value="Eukaryotic translation initiation factor 3 subunit A"/>
    <property type="match status" value="1"/>
</dbReference>
<reference evidence="10" key="1">
    <citation type="submission" date="2015-07" db="EMBL/GenBank/DDBJ databases">
        <title>Transcriptome Assembly of Anthurium amnicola.</title>
        <authorList>
            <person name="Suzuki J."/>
        </authorList>
    </citation>
    <scope>NUCLEOTIDE SEQUENCE</scope>
</reference>
<dbReference type="GO" id="GO:0043614">
    <property type="term" value="C:multi-eIF complex"/>
    <property type="evidence" value="ECO:0007669"/>
    <property type="project" value="TreeGrafter"/>
</dbReference>
<organism evidence="10">
    <name type="scientific">Anthurium amnicola</name>
    <dbReference type="NCBI Taxonomy" id="1678845"/>
    <lineage>
        <taxon>Eukaryota</taxon>
        <taxon>Viridiplantae</taxon>
        <taxon>Streptophyta</taxon>
        <taxon>Embryophyta</taxon>
        <taxon>Tracheophyta</taxon>
        <taxon>Spermatophyta</taxon>
        <taxon>Magnoliopsida</taxon>
        <taxon>Liliopsida</taxon>
        <taxon>Araceae</taxon>
        <taxon>Pothoideae</taxon>
        <taxon>Potheae</taxon>
        <taxon>Anthurium</taxon>
    </lineage>
</organism>
<accession>A0A1D1ZCX5</accession>
<feature type="region of interest" description="Disordered" evidence="8">
    <location>
        <begin position="592"/>
        <end position="615"/>
    </location>
</feature>
<keyword evidence="4 7" id="KW-0694">RNA-binding</keyword>
<name>A0A1D1ZCX5_9ARAE</name>
<dbReference type="InterPro" id="IPR054711">
    <property type="entry name" value="eIF3a_PCI_TPR-like"/>
</dbReference>
<dbReference type="GO" id="GO:0071540">
    <property type="term" value="C:eukaryotic translation initiation factor 3 complex, eIF3e"/>
    <property type="evidence" value="ECO:0007669"/>
    <property type="project" value="TreeGrafter"/>
</dbReference>
<protein>
    <recommendedName>
        <fullName evidence="7">Eukaryotic translation initiation factor 3 subunit A</fullName>
        <shortName evidence="7">eIF3a</shortName>
    </recommendedName>
    <alternativeName>
        <fullName evidence="7">Eukaryotic translation initiation factor 3 subunit 10</fullName>
    </alternativeName>
</protein>
<comment type="function">
    <text evidence="7">RNA-binding component of the eukaryotic translation initiation factor 3 (eIF-3) complex, which is involved in protein synthesis of a specialized repertoire of mRNAs and, together with other initiation factors, stimulates binding of mRNA and methionyl-tRNAi to the 40S ribosome. The eIF-3 complex specifically targets and initiates translation of a subset of mRNAs involved in cell proliferation.</text>
</comment>
<dbReference type="GO" id="GO:0002188">
    <property type="term" value="P:translation reinitiation"/>
    <property type="evidence" value="ECO:0007669"/>
    <property type="project" value="TreeGrafter"/>
</dbReference>
<feature type="compositionally biased region" description="Polar residues" evidence="8">
    <location>
        <begin position="1063"/>
        <end position="1091"/>
    </location>
</feature>
<feature type="compositionally biased region" description="Basic and acidic residues" evidence="8">
    <location>
        <begin position="993"/>
        <end position="1012"/>
    </location>
</feature>
<sequence length="1168" mass="136346">MAPFYQRPENALKRAEELIAVGQNVAALQSLHEIVISKRSRNTPLVALEPIMLRFVELCVNLRKGKTAKEGLHQYKNISQNTSVVTIELVIKKFIELSEEKVTAAQAKADQITLDAIDDLEASETPESIMLSTVSGEQSKDRTDRAVVTPWLKFLWEAYRTVLDILRNNARLEILYQQTAHQAFQFCLKYTRKTEFRRLCDLLRNHLQNIAKYAHQQHSINLNEPESLQRHLDTRFNQLNAAVELELWQEAFRSVEDIHNLLSMSKRPAKPVMMANYYDKLTKIFLVSENYLFHAAAWNRYYTLVRAQNKALTDEENTRMASFVLLSALAIPVITSSKTRLLEIDDNKSKTHKLAALLGMSRSPTRSGLLKEALNKNILRRVRPELKDLYNILEVQFHPLSICKKIEPIMTHLAQDSEMAKYVKPLHQVILTRLFQQLSQVYDTVKLEFVINLASFAPPYNYDAATIEKFIMNGCKKGELSIRIDHATKSLTFETDLFAASKNADADGAKLQASPADRMRDQLSKLAKCFYTTVHMIDPTIIQSKKDARAQAISRALTGMEEEHKNALARKAIIERRRELVETLLVRKEKEEQRERAIRKKQRDEELKQRQLEDAKRRELERKKREIDAIHKEEARKIAESLKAKNFNVQIEDLENLDTDSLVQLQVAQLEKEKRELNERLRATAKRMDHIERAYRKEEIPLLEKDYERQRKADRAYHETARKLQLEMTATKHTEDLKVKSRLMRILPDYQKHRKEIEDKRFEEFEQRRRAAQAKIEEEKERRRQLYRTKKEEERKRKEAEEEARRRAEEEERQRKEAEERAEQELIAKKEAENAEYEAKKKKLDEQAAKQREAERAAEEKRLQREREAEQKTSGGYVPPNKRAAATETTPWRQTSREETGVWSSAWRRSNSGRGTVPEDGSRRHDPIRRGTEEEPEWRRSDSGREDTEKRRTESSRRTATEEAEWRRSDSGRGSNEEKNWRRSESNWGTSTEGRRTSLSREESSSKQEGPWRRSGPQPSDRGDRSTKSREDSWRKDYEDSDQTSPLSSRGPTRILKSDSNWRQRTRQSESSGMERTSSGRDNWTTTPQEQNLDDQDDQYHDEPEDVQTISLERDELSVRSESNSKTQVSVSSSRQNVSTEPDNDGFIQVTNKNKRRSKNQTGHGHDE</sequence>
<comment type="similarity">
    <text evidence="7">Belongs to the eIF-3 subunit A family.</text>
</comment>
<comment type="subcellular location">
    <subcellularLocation>
        <location evidence="1 7">Cytoplasm</location>
    </subcellularLocation>
</comment>
<dbReference type="EMBL" id="GDJX01003241">
    <property type="protein sequence ID" value="JAT64695.1"/>
    <property type="molecule type" value="Transcribed_RNA"/>
</dbReference>
<gene>
    <name evidence="10" type="primary">TIF32_0</name>
    <name evidence="10" type="ORF">g.54547</name>
</gene>
<evidence type="ECO:0000256" key="6">
    <source>
        <dbReference type="ARBA" id="ARBA00023054"/>
    </source>
</evidence>
<feature type="compositionally biased region" description="Basic and acidic residues" evidence="8">
    <location>
        <begin position="1021"/>
        <end position="1038"/>
    </location>
</feature>
<dbReference type="Gene3D" id="4.10.860.10">
    <property type="entry name" value="UVR domain"/>
    <property type="match status" value="1"/>
</dbReference>
<evidence type="ECO:0000256" key="7">
    <source>
        <dbReference type="HAMAP-Rule" id="MF_03000"/>
    </source>
</evidence>
<keyword evidence="2 7" id="KW-0963">Cytoplasm</keyword>
<dbReference type="Pfam" id="PF22591">
    <property type="entry name" value="eIF3a_PCI_TPR-like"/>
    <property type="match status" value="1"/>
</dbReference>
<feature type="domain" description="PCI" evidence="9">
    <location>
        <begin position="317"/>
        <end position="498"/>
    </location>
</feature>
<proteinExistence type="inferred from homology"/>
<keyword evidence="5 7" id="KW-0648">Protein biosynthesis</keyword>
<evidence type="ECO:0000259" key="9">
    <source>
        <dbReference type="PROSITE" id="PS50250"/>
    </source>
</evidence>
<dbReference type="GO" id="GO:0003729">
    <property type="term" value="F:mRNA binding"/>
    <property type="evidence" value="ECO:0007669"/>
    <property type="project" value="TreeGrafter"/>
</dbReference>
<dbReference type="GO" id="GO:0016282">
    <property type="term" value="C:eukaryotic 43S preinitiation complex"/>
    <property type="evidence" value="ECO:0007669"/>
    <property type="project" value="UniProtKB-UniRule"/>
</dbReference>
<dbReference type="PANTHER" id="PTHR14005">
    <property type="entry name" value="EUKARYOTIC TRANSLATION INITIATION FACTOR 3, THETA SUBUNIT"/>
    <property type="match status" value="1"/>
</dbReference>
<evidence type="ECO:0000256" key="2">
    <source>
        <dbReference type="ARBA" id="ARBA00022490"/>
    </source>
</evidence>
<dbReference type="PROSITE" id="PS50250">
    <property type="entry name" value="PCI"/>
    <property type="match status" value="1"/>
</dbReference>
<dbReference type="InterPro" id="IPR027512">
    <property type="entry name" value="EIF3A"/>
</dbReference>
<dbReference type="Pfam" id="PF01399">
    <property type="entry name" value="PCI"/>
    <property type="match status" value="1"/>
</dbReference>